<evidence type="ECO:0008006" key="7">
    <source>
        <dbReference type="Google" id="ProtNLM"/>
    </source>
</evidence>
<dbReference type="GO" id="GO:0042302">
    <property type="term" value="F:structural constituent of cuticle"/>
    <property type="evidence" value="ECO:0007669"/>
    <property type="project" value="UniProtKB-UniRule"/>
</dbReference>
<keyword evidence="4" id="KW-0732">Signal</keyword>
<feature type="region of interest" description="Disordered" evidence="3">
    <location>
        <begin position="53"/>
        <end position="75"/>
    </location>
</feature>
<comment type="caution">
    <text evidence="5">The sequence shown here is derived from an EMBL/GenBank/DDBJ whole genome shotgun (WGS) entry which is preliminary data.</text>
</comment>
<evidence type="ECO:0000313" key="6">
    <source>
        <dbReference type="Proteomes" id="UP001286313"/>
    </source>
</evidence>
<evidence type="ECO:0000256" key="2">
    <source>
        <dbReference type="PROSITE-ProRule" id="PRU00497"/>
    </source>
</evidence>
<feature type="signal peptide" evidence="4">
    <location>
        <begin position="1"/>
        <end position="22"/>
    </location>
</feature>
<dbReference type="InterPro" id="IPR051217">
    <property type="entry name" value="Insect_Cuticle_Struc_Prot"/>
</dbReference>
<feature type="chain" id="PRO_5042097396" description="Pro-resilin" evidence="4">
    <location>
        <begin position="23"/>
        <end position="117"/>
    </location>
</feature>
<dbReference type="Pfam" id="PF00379">
    <property type="entry name" value="Chitin_bind_4"/>
    <property type="match status" value="1"/>
</dbReference>
<evidence type="ECO:0000313" key="5">
    <source>
        <dbReference type="EMBL" id="KAK3878105.1"/>
    </source>
</evidence>
<dbReference type="PANTHER" id="PTHR12236">
    <property type="entry name" value="STRUCTURAL CONTITUENT OF CUTICLE"/>
    <property type="match status" value="1"/>
</dbReference>
<dbReference type="PROSITE" id="PS51257">
    <property type="entry name" value="PROKAR_LIPOPROTEIN"/>
    <property type="match status" value="1"/>
</dbReference>
<organism evidence="5 6">
    <name type="scientific">Petrolisthes cinctipes</name>
    <name type="common">Flat porcelain crab</name>
    <dbReference type="NCBI Taxonomy" id="88211"/>
    <lineage>
        <taxon>Eukaryota</taxon>
        <taxon>Metazoa</taxon>
        <taxon>Ecdysozoa</taxon>
        <taxon>Arthropoda</taxon>
        <taxon>Crustacea</taxon>
        <taxon>Multicrustacea</taxon>
        <taxon>Malacostraca</taxon>
        <taxon>Eumalacostraca</taxon>
        <taxon>Eucarida</taxon>
        <taxon>Decapoda</taxon>
        <taxon>Pleocyemata</taxon>
        <taxon>Anomura</taxon>
        <taxon>Galatheoidea</taxon>
        <taxon>Porcellanidae</taxon>
        <taxon>Petrolisthes</taxon>
    </lineage>
</organism>
<keyword evidence="6" id="KW-1185">Reference proteome</keyword>
<evidence type="ECO:0000256" key="3">
    <source>
        <dbReference type="SAM" id="MobiDB-lite"/>
    </source>
</evidence>
<name>A0AAE1FR47_PETCI</name>
<accession>A0AAE1FR47</accession>
<dbReference type="Proteomes" id="UP001286313">
    <property type="component" value="Unassembled WGS sequence"/>
</dbReference>
<evidence type="ECO:0000256" key="4">
    <source>
        <dbReference type="SAM" id="SignalP"/>
    </source>
</evidence>
<dbReference type="PROSITE" id="PS51155">
    <property type="entry name" value="CHIT_BIND_RR_2"/>
    <property type="match status" value="1"/>
</dbReference>
<dbReference type="EMBL" id="JAWQEG010001589">
    <property type="protein sequence ID" value="KAK3878105.1"/>
    <property type="molecule type" value="Genomic_DNA"/>
</dbReference>
<dbReference type="InterPro" id="IPR000618">
    <property type="entry name" value="Insect_cuticle"/>
</dbReference>
<dbReference type="GO" id="GO:0031012">
    <property type="term" value="C:extracellular matrix"/>
    <property type="evidence" value="ECO:0007669"/>
    <property type="project" value="TreeGrafter"/>
</dbReference>
<sequence>MTFLKLVVVVVVVLVAVTGCIAHPTYDSAPGAQGQQPTSPAIYTYQYAAQDSGRGTNFGHAEQRDGQSSSGEYRVLLPDGRTQVVTYTVEGDSGYVAKVSYEGGSGNVNQQASGGYN</sequence>
<dbReference type="GO" id="GO:0005615">
    <property type="term" value="C:extracellular space"/>
    <property type="evidence" value="ECO:0007669"/>
    <property type="project" value="TreeGrafter"/>
</dbReference>
<evidence type="ECO:0000256" key="1">
    <source>
        <dbReference type="ARBA" id="ARBA00022460"/>
    </source>
</evidence>
<dbReference type="PANTHER" id="PTHR12236:SF79">
    <property type="entry name" value="CUTICULAR PROTEIN 50CB-RELATED"/>
    <property type="match status" value="1"/>
</dbReference>
<reference evidence="5" key="1">
    <citation type="submission" date="2023-10" db="EMBL/GenBank/DDBJ databases">
        <title>Genome assemblies of two species of porcelain crab, Petrolisthes cinctipes and Petrolisthes manimaculis (Anomura: Porcellanidae).</title>
        <authorList>
            <person name="Angst P."/>
        </authorList>
    </citation>
    <scope>NUCLEOTIDE SEQUENCE</scope>
    <source>
        <strain evidence="5">PB745_01</strain>
        <tissue evidence="5">Gill</tissue>
    </source>
</reference>
<keyword evidence="1 2" id="KW-0193">Cuticle</keyword>
<dbReference type="AlphaFoldDB" id="A0AAE1FR47"/>
<gene>
    <name evidence="5" type="ORF">Pcinc_017243</name>
</gene>
<proteinExistence type="predicted"/>
<protein>
    <recommendedName>
        <fullName evidence="7">Pro-resilin</fullName>
    </recommendedName>
</protein>